<feature type="domain" description="ABC3 transporter permease C-terminal" evidence="8">
    <location>
        <begin position="278"/>
        <end position="393"/>
    </location>
</feature>
<dbReference type="EMBL" id="BMNA01000004">
    <property type="protein sequence ID" value="GGM02793.1"/>
    <property type="molecule type" value="Genomic_DNA"/>
</dbReference>
<dbReference type="AlphaFoldDB" id="A0A917SYL8"/>
<keyword evidence="10" id="KW-1185">Reference proteome</keyword>
<feature type="transmembrane region" description="Helical" evidence="7">
    <location>
        <begin position="437"/>
        <end position="456"/>
    </location>
</feature>
<protein>
    <recommendedName>
        <fullName evidence="8">ABC3 transporter permease C-terminal domain-containing protein</fullName>
    </recommendedName>
</protein>
<reference evidence="9" key="2">
    <citation type="submission" date="2020-09" db="EMBL/GenBank/DDBJ databases">
        <authorList>
            <person name="Sun Q."/>
            <person name="Zhou Y."/>
        </authorList>
    </citation>
    <scope>NUCLEOTIDE SEQUENCE</scope>
    <source>
        <strain evidence="9">CGMCC 4.7308</strain>
    </source>
</reference>
<evidence type="ECO:0000313" key="10">
    <source>
        <dbReference type="Proteomes" id="UP000655208"/>
    </source>
</evidence>
<feature type="domain" description="ABC3 transporter permease C-terminal" evidence="8">
    <location>
        <begin position="726"/>
        <end position="836"/>
    </location>
</feature>
<dbReference type="RefSeq" id="WP_188941722.1">
    <property type="nucleotide sequence ID" value="NZ_BMNA01000004.1"/>
</dbReference>
<comment type="subcellular location">
    <subcellularLocation>
        <location evidence="1">Cell membrane</location>
        <topology evidence="1">Multi-pass membrane protein</topology>
    </subcellularLocation>
</comment>
<keyword evidence="3 7" id="KW-0812">Transmembrane</keyword>
<keyword evidence="2" id="KW-1003">Cell membrane</keyword>
<dbReference type="Proteomes" id="UP000655208">
    <property type="component" value="Unassembled WGS sequence"/>
</dbReference>
<dbReference type="Pfam" id="PF02687">
    <property type="entry name" value="FtsX"/>
    <property type="match status" value="2"/>
</dbReference>
<feature type="transmembrane region" description="Helical" evidence="7">
    <location>
        <begin position="364"/>
        <end position="383"/>
    </location>
</feature>
<dbReference type="InterPro" id="IPR050250">
    <property type="entry name" value="Macrolide_Exporter_MacB"/>
</dbReference>
<gene>
    <name evidence="9" type="ORF">GCM10011594_23620</name>
</gene>
<organism evidence="9 10">
    <name type="scientific">Nakamurella endophytica</name>
    <dbReference type="NCBI Taxonomy" id="1748367"/>
    <lineage>
        <taxon>Bacteria</taxon>
        <taxon>Bacillati</taxon>
        <taxon>Actinomycetota</taxon>
        <taxon>Actinomycetes</taxon>
        <taxon>Nakamurellales</taxon>
        <taxon>Nakamurellaceae</taxon>
        <taxon>Nakamurella</taxon>
    </lineage>
</organism>
<comment type="similarity">
    <text evidence="6">Belongs to the ABC-4 integral membrane protein family.</text>
</comment>
<evidence type="ECO:0000256" key="2">
    <source>
        <dbReference type="ARBA" id="ARBA00022475"/>
    </source>
</evidence>
<keyword evidence="4 7" id="KW-1133">Transmembrane helix</keyword>
<comment type="caution">
    <text evidence="9">The sequence shown here is derived from an EMBL/GenBank/DDBJ whole genome shotgun (WGS) entry which is preliminary data.</text>
</comment>
<evidence type="ECO:0000256" key="7">
    <source>
        <dbReference type="SAM" id="Phobius"/>
    </source>
</evidence>
<accession>A0A917SYL8</accession>
<dbReference type="PANTHER" id="PTHR30572:SF4">
    <property type="entry name" value="ABC TRANSPORTER PERMEASE YTRF"/>
    <property type="match status" value="1"/>
</dbReference>
<name>A0A917SYL8_9ACTN</name>
<reference evidence="9" key="1">
    <citation type="journal article" date="2014" name="Int. J. Syst. Evol. Microbiol.">
        <title>Complete genome sequence of Corynebacterium casei LMG S-19264T (=DSM 44701T), isolated from a smear-ripened cheese.</title>
        <authorList>
            <consortium name="US DOE Joint Genome Institute (JGI-PGF)"/>
            <person name="Walter F."/>
            <person name="Albersmeier A."/>
            <person name="Kalinowski J."/>
            <person name="Ruckert C."/>
        </authorList>
    </citation>
    <scope>NUCLEOTIDE SEQUENCE</scope>
    <source>
        <strain evidence="9">CGMCC 4.7308</strain>
    </source>
</reference>
<feature type="transmembrane region" description="Helical" evidence="7">
    <location>
        <begin position="269"/>
        <end position="297"/>
    </location>
</feature>
<dbReference type="InterPro" id="IPR003838">
    <property type="entry name" value="ABC3_permease_C"/>
</dbReference>
<dbReference type="GO" id="GO:0005886">
    <property type="term" value="C:plasma membrane"/>
    <property type="evidence" value="ECO:0007669"/>
    <property type="project" value="UniProtKB-SubCell"/>
</dbReference>
<feature type="transmembrane region" description="Helical" evidence="7">
    <location>
        <begin position="719"/>
        <end position="747"/>
    </location>
</feature>
<feature type="transmembrane region" description="Helical" evidence="7">
    <location>
        <begin position="768"/>
        <end position="794"/>
    </location>
</feature>
<evidence type="ECO:0000259" key="8">
    <source>
        <dbReference type="Pfam" id="PF02687"/>
    </source>
</evidence>
<proteinExistence type="inferred from homology"/>
<feature type="transmembrane region" description="Helical" evidence="7">
    <location>
        <begin position="326"/>
        <end position="352"/>
    </location>
</feature>
<sequence>MSAPALTPAPTAGTAVPARPHATPARLAAAWLRSAPGRWVAVTLAIALGAGFVAATLTFSATFRAALAAGLTAPYRHADVVVTPSGDVPDGALLTRIRQAAGVTAAEPLADVPVRWVGDRAHGTVELTALPADPALRWTELGAGGWPATADQLVLSTAEARRSGLAVGSRLTLTGPAVGGGQVPATVVGLVDVPGSATPGADGDAFGTPELLARVHQGPVTASAVLVRGSGDPGELAARVRDAVGGAGTVSTAAEESARALHRLEDRTLALTTVLSGFAAVAVLVSGMVIATTWTILVAQRRRQIALLRCVGASAEQVRRQVLAEAAVLGSVGALLGTAAGAGTGYLAAVLTGLAGDGPVLEPLPLAATVAGGALVTVAAAWLPAAGAMRIPPLAALRPADTPSATPPATRRLLRPVVATLLLAAGVPLADGARGDGLPVALAGGAAAAVAVLLLAPTVVPPLLRVVGVLCRGLGVPGRLAVHNLGRNPGRSSTTAAALMVGVGVIVTLQVGAATAEASLGGALSAHFPVDLTVDAGGDPLDRDRPAGADGAPGGLAAAVAEVPGTADVLELAGARGTVTGGATVTVLGLPADRGPATVRPRSPGEVVVPRWLDGQEATDGRRITVQVGDRRAELTTRVAPIDAAGVSGAADTVVVDVAVLRRLAPAALPLAVWASVPDAGDAEAVTARLTELLGADTARQLGGSVTERAQLQHVLGQLVTFATALLAVAVLIALVGVGNTVSLSVLERTRETALLRALGMQRGQVRRMLAVEAAALSVAGALVGVLAGLGLGWAGAAAALGASQDGLVLSVPWWQLAAVLAAAAAAAVLSSVLPGAALAE</sequence>
<evidence type="ECO:0000256" key="4">
    <source>
        <dbReference type="ARBA" id="ARBA00022989"/>
    </source>
</evidence>
<dbReference type="PANTHER" id="PTHR30572">
    <property type="entry name" value="MEMBRANE COMPONENT OF TRANSPORTER-RELATED"/>
    <property type="match status" value="1"/>
</dbReference>
<feature type="transmembrane region" description="Helical" evidence="7">
    <location>
        <begin position="39"/>
        <end position="59"/>
    </location>
</feature>
<evidence type="ECO:0000313" key="9">
    <source>
        <dbReference type="EMBL" id="GGM02793.1"/>
    </source>
</evidence>
<dbReference type="GO" id="GO:0022857">
    <property type="term" value="F:transmembrane transporter activity"/>
    <property type="evidence" value="ECO:0007669"/>
    <property type="project" value="TreeGrafter"/>
</dbReference>
<evidence type="ECO:0000256" key="3">
    <source>
        <dbReference type="ARBA" id="ARBA00022692"/>
    </source>
</evidence>
<feature type="transmembrane region" description="Helical" evidence="7">
    <location>
        <begin position="814"/>
        <end position="840"/>
    </location>
</feature>
<evidence type="ECO:0000256" key="1">
    <source>
        <dbReference type="ARBA" id="ARBA00004651"/>
    </source>
</evidence>
<evidence type="ECO:0000256" key="5">
    <source>
        <dbReference type="ARBA" id="ARBA00023136"/>
    </source>
</evidence>
<evidence type="ECO:0000256" key="6">
    <source>
        <dbReference type="ARBA" id="ARBA00038076"/>
    </source>
</evidence>
<keyword evidence="5 7" id="KW-0472">Membrane</keyword>